<dbReference type="Gene3D" id="1.10.10.10">
    <property type="entry name" value="Winged helix-like DNA-binding domain superfamily/Winged helix DNA-binding domain"/>
    <property type="match status" value="1"/>
</dbReference>
<protein>
    <submittedName>
        <fullName evidence="5">Transcriptional regulator, arsr family</fullName>
    </submittedName>
</protein>
<dbReference type="EMBL" id="LNQE01001425">
    <property type="protein sequence ID" value="KUG17689.1"/>
    <property type="molecule type" value="Genomic_DNA"/>
</dbReference>
<dbReference type="GO" id="GO:0003700">
    <property type="term" value="F:DNA-binding transcription factor activity"/>
    <property type="evidence" value="ECO:0007669"/>
    <property type="project" value="InterPro"/>
</dbReference>
<proteinExistence type="predicted"/>
<comment type="caution">
    <text evidence="5">The sequence shown here is derived from an EMBL/GenBank/DDBJ whole genome shotgun (WGS) entry which is preliminary data.</text>
</comment>
<dbReference type="CDD" id="cd00090">
    <property type="entry name" value="HTH_ARSR"/>
    <property type="match status" value="1"/>
</dbReference>
<gene>
    <name evidence="5" type="ORF">ASZ90_012614</name>
</gene>
<evidence type="ECO:0000313" key="5">
    <source>
        <dbReference type="EMBL" id="KUG17689.1"/>
    </source>
</evidence>
<feature type="domain" description="HTH arsR-type" evidence="4">
    <location>
        <begin position="2"/>
        <end position="96"/>
    </location>
</feature>
<evidence type="ECO:0000259" key="4">
    <source>
        <dbReference type="PROSITE" id="PS50987"/>
    </source>
</evidence>
<dbReference type="InterPro" id="IPR036388">
    <property type="entry name" value="WH-like_DNA-bd_sf"/>
</dbReference>
<dbReference type="SMART" id="SM00418">
    <property type="entry name" value="HTH_ARSR"/>
    <property type="match status" value="1"/>
</dbReference>
<dbReference type="InterPro" id="IPR011991">
    <property type="entry name" value="ArsR-like_HTH"/>
</dbReference>
<reference evidence="5" key="1">
    <citation type="journal article" date="2015" name="Proc. Natl. Acad. Sci. U.S.A.">
        <title>Networks of energetic and metabolic interactions define dynamics in microbial communities.</title>
        <authorList>
            <person name="Embree M."/>
            <person name="Liu J.K."/>
            <person name="Al-Bassam M.M."/>
            <person name="Zengler K."/>
        </authorList>
    </citation>
    <scope>NUCLEOTIDE SEQUENCE</scope>
</reference>
<dbReference type="NCBIfam" id="NF033788">
    <property type="entry name" value="HTH_metalloreg"/>
    <property type="match status" value="1"/>
</dbReference>
<dbReference type="PRINTS" id="PR00778">
    <property type="entry name" value="HTHARSR"/>
</dbReference>
<keyword evidence="1" id="KW-0805">Transcription regulation</keyword>
<name>A0A0W8F9Y9_9ZZZZ</name>
<evidence type="ECO:0000256" key="3">
    <source>
        <dbReference type="ARBA" id="ARBA00023163"/>
    </source>
</evidence>
<evidence type="ECO:0000256" key="1">
    <source>
        <dbReference type="ARBA" id="ARBA00023015"/>
    </source>
</evidence>
<dbReference type="AlphaFoldDB" id="A0A0W8F9Y9"/>
<organism evidence="5">
    <name type="scientific">hydrocarbon metagenome</name>
    <dbReference type="NCBI Taxonomy" id="938273"/>
    <lineage>
        <taxon>unclassified sequences</taxon>
        <taxon>metagenomes</taxon>
        <taxon>ecological metagenomes</taxon>
    </lineage>
</organism>
<dbReference type="InterPro" id="IPR036390">
    <property type="entry name" value="WH_DNA-bd_sf"/>
</dbReference>
<dbReference type="SUPFAM" id="SSF46785">
    <property type="entry name" value="Winged helix' DNA-binding domain"/>
    <property type="match status" value="1"/>
</dbReference>
<dbReference type="PROSITE" id="PS50987">
    <property type="entry name" value="HTH_ARSR_2"/>
    <property type="match status" value="1"/>
</dbReference>
<dbReference type="PANTHER" id="PTHR43132">
    <property type="entry name" value="ARSENICAL RESISTANCE OPERON REPRESSOR ARSR-RELATED"/>
    <property type="match status" value="1"/>
</dbReference>
<dbReference type="Pfam" id="PF01022">
    <property type="entry name" value="HTH_5"/>
    <property type="match status" value="1"/>
</dbReference>
<sequence length="114" mass="12874">MAQKNVSELRLKILSALSDPTRLELLEYLSGGERCVCEILPAFSRSQSTISKHLNILFEADILDRRIDGKKTLYSIKDPQVFELVRLVDRMALMQISQLAEAGRILEESLGIGR</sequence>
<accession>A0A0W8F9Y9</accession>
<dbReference type="PANTHER" id="PTHR43132:SF2">
    <property type="entry name" value="ARSENICAL RESISTANCE OPERON REPRESSOR ARSR-RELATED"/>
    <property type="match status" value="1"/>
</dbReference>
<dbReference type="InterPro" id="IPR001845">
    <property type="entry name" value="HTH_ArsR_DNA-bd_dom"/>
</dbReference>
<keyword evidence="2" id="KW-0238">DNA-binding</keyword>
<keyword evidence="3" id="KW-0804">Transcription</keyword>
<evidence type="ECO:0000256" key="2">
    <source>
        <dbReference type="ARBA" id="ARBA00023125"/>
    </source>
</evidence>
<dbReference type="GO" id="GO:0003677">
    <property type="term" value="F:DNA binding"/>
    <property type="evidence" value="ECO:0007669"/>
    <property type="project" value="UniProtKB-KW"/>
</dbReference>
<dbReference type="InterPro" id="IPR051011">
    <property type="entry name" value="Metal_resp_trans_reg"/>
</dbReference>